<keyword evidence="4" id="KW-0560">Oxidoreductase</keyword>
<keyword evidence="8" id="KW-1185">Reference proteome</keyword>
<dbReference type="Pfam" id="PF06314">
    <property type="entry name" value="ADC"/>
    <property type="match status" value="1"/>
</dbReference>
<dbReference type="InterPro" id="IPR023375">
    <property type="entry name" value="ADC_dom_sf"/>
</dbReference>
<proteinExistence type="inferred from homology"/>
<name>A0AAE8MVE3_9PEZI</name>
<evidence type="ECO:0000256" key="5">
    <source>
        <dbReference type="ARBA" id="ARBA00023033"/>
    </source>
</evidence>
<feature type="domain" description="FAD-binding" evidence="6">
    <location>
        <begin position="7"/>
        <end position="364"/>
    </location>
</feature>
<keyword evidence="2" id="KW-0285">Flavoprotein</keyword>
<accession>A0AAE8MVE3</accession>
<gene>
    <name evidence="7" type="ORF">DNG_04108</name>
</gene>
<dbReference type="Gene3D" id="3.50.50.60">
    <property type="entry name" value="FAD/NAD(P)-binding domain"/>
    <property type="match status" value="1"/>
</dbReference>
<evidence type="ECO:0000256" key="1">
    <source>
        <dbReference type="ARBA" id="ARBA00007992"/>
    </source>
</evidence>
<organism evidence="7 8">
    <name type="scientific">Cephalotrichum gorgonifer</name>
    <dbReference type="NCBI Taxonomy" id="2041049"/>
    <lineage>
        <taxon>Eukaryota</taxon>
        <taxon>Fungi</taxon>
        <taxon>Dikarya</taxon>
        <taxon>Ascomycota</taxon>
        <taxon>Pezizomycotina</taxon>
        <taxon>Sordariomycetes</taxon>
        <taxon>Hypocreomycetidae</taxon>
        <taxon>Microascales</taxon>
        <taxon>Microascaceae</taxon>
        <taxon>Cephalotrichum</taxon>
    </lineage>
</organism>
<dbReference type="InterPro" id="IPR050493">
    <property type="entry name" value="FAD-dep_Monooxygenase_BioMet"/>
</dbReference>
<dbReference type="InterPro" id="IPR036188">
    <property type="entry name" value="FAD/NAD-bd_sf"/>
</dbReference>
<dbReference type="InterPro" id="IPR002938">
    <property type="entry name" value="FAD-bd"/>
</dbReference>
<evidence type="ECO:0000256" key="3">
    <source>
        <dbReference type="ARBA" id="ARBA00022827"/>
    </source>
</evidence>
<dbReference type="Proteomes" id="UP001187682">
    <property type="component" value="Unassembled WGS sequence"/>
</dbReference>
<comment type="caution">
    <text evidence="7">The sequence shown here is derived from an EMBL/GenBank/DDBJ whole genome shotgun (WGS) entry which is preliminary data.</text>
</comment>
<reference evidence="7" key="1">
    <citation type="submission" date="2018-03" db="EMBL/GenBank/DDBJ databases">
        <authorList>
            <person name="Guldener U."/>
        </authorList>
    </citation>
    <scope>NUCLEOTIDE SEQUENCE</scope>
</reference>
<evidence type="ECO:0000313" key="8">
    <source>
        <dbReference type="Proteomes" id="UP001187682"/>
    </source>
</evidence>
<comment type="similarity">
    <text evidence="1">Belongs to the paxM FAD-dependent monooxygenase family.</text>
</comment>
<evidence type="ECO:0000259" key="6">
    <source>
        <dbReference type="Pfam" id="PF01494"/>
    </source>
</evidence>
<dbReference type="Gene3D" id="2.40.400.10">
    <property type="entry name" value="Acetoacetate decarboxylase-like"/>
    <property type="match status" value="1"/>
</dbReference>
<dbReference type="PRINTS" id="PR00420">
    <property type="entry name" value="RNGMNOXGNASE"/>
</dbReference>
<dbReference type="GO" id="GO:0071949">
    <property type="term" value="F:FAD binding"/>
    <property type="evidence" value="ECO:0007669"/>
    <property type="project" value="InterPro"/>
</dbReference>
<keyword evidence="3" id="KW-0274">FAD</keyword>
<protein>
    <submittedName>
        <fullName evidence="7">Related to salicylate 1-monooxygenase</fullName>
    </submittedName>
</protein>
<dbReference type="InterPro" id="IPR010451">
    <property type="entry name" value="Acetoacetate_decarboxylase"/>
</dbReference>
<evidence type="ECO:0000256" key="4">
    <source>
        <dbReference type="ARBA" id="ARBA00023002"/>
    </source>
</evidence>
<dbReference type="GO" id="GO:0004497">
    <property type="term" value="F:monooxygenase activity"/>
    <property type="evidence" value="ECO:0007669"/>
    <property type="project" value="UniProtKB-KW"/>
</dbReference>
<dbReference type="PANTHER" id="PTHR13789">
    <property type="entry name" value="MONOOXYGENASE"/>
    <property type="match status" value="1"/>
</dbReference>
<dbReference type="SUPFAM" id="SSF51905">
    <property type="entry name" value="FAD/NAD(P)-binding domain"/>
    <property type="match status" value="1"/>
</dbReference>
<dbReference type="SUPFAM" id="SSF54373">
    <property type="entry name" value="FAD-linked reductases, C-terminal domain"/>
    <property type="match status" value="1"/>
</dbReference>
<dbReference type="Pfam" id="PF01494">
    <property type="entry name" value="FAD_binding_3"/>
    <property type="match status" value="1"/>
</dbReference>
<evidence type="ECO:0000313" key="7">
    <source>
        <dbReference type="EMBL" id="SPO01434.1"/>
    </source>
</evidence>
<keyword evidence="5" id="KW-0503">Monooxygenase</keyword>
<dbReference type="SUPFAM" id="SSF160104">
    <property type="entry name" value="Acetoacetate decarboxylase-like"/>
    <property type="match status" value="1"/>
</dbReference>
<dbReference type="GO" id="GO:0016829">
    <property type="term" value="F:lyase activity"/>
    <property type="evidence" value="ECO:0007669"/>
    <property type="project" value="InterPro"/>
</dbReference>
<dbReference type="EMBL" id="ONZQ02000005">
    <property type="protein sequence ID" value="SPO01434.1"/>
    <property type="molecule type" value="Genomic_DNA"/>
</dbReference>
<sequence length="691" mass="76323">MAEKPLQVLIVGAGIGGLMAAVGLRREGHEVTLFERSELAEEVGAALHLAPNAHGLLRHFGIFPETFGANPVHGFTEYNQDGTPRLDIRMTELLKIWEHKWVLTHRVRLHNELKRVATSDEGSGPPAVLHKSSKVAEVDPENATITLESGAKYSGDLIIGADGISSVTRKVVTGDDIRPFSSGKSAFRFLVPHEQIRANLETEHLAAREGYVTIWYGNDRRLVMYPCNDNTMMNFVAIHPAELSASRGEGWNRGTSKETLLETYREFGPVVRALLDMTDVGSLKVWSLLDMAHIPTWFKGRVVLLGDAAHPFLPHQGQGGGVALEDAASLAALLPRGTTADQVPERLPLYEKCRDERAHRIQEFTRIAGADLNDENRAKFNIMEFTRYNYGHDEWYASKHSLRTYLSSKSPTILRQPLSFGPHVSPRQTHHGHPFDSRHTTFATHSVRFRTSATYLRTLFPTASFRFSAPGTVAEATFMCTQLDKLGWLGGGGYNFFGLWIHGVEYVKKTGGTVSGSFLPILFESLADPIVTGREELGMPKVFCDIDVTKTRDSTAISCSWRGTRFISMTLEGLKDEDAANGDKGLGKVPGPQEDGLITYRYIPTVGQRGVADAEYPVFIGSDGSTTERVVERRLRGETGRVDIQTGDEKSLPTLHHIAAGLAEIPIYGVLDVRTEEGRGVEDLSQARKLE</sequence>
<dbReference type="PANTHER" id="PTHR13789:SF261">
    <property type="entry name" value="HYDROXYLASE, PUTATIVE (AFU_ORTHOLOGUE AFUA_7G00590)-RELATED"/>
    <property type="match status" value="1"/>
</dbReference>
<dbReference type="AlphaFoldDB" id="A0AAE8MVE3"/>
<evidence type="ECO:0000256" key="2">
    <source>
        <dbReference type="ARBA" id="ARBA00022630"/>
    </source>
</evidence>